<proteinExistence type="inferred from homology"/>
<dbReference type="InterPro" id="IPR007991">
    <property type="entry name" value="RNA_pol_I_trans_ini_fac_RRN3"/>
</dbReference>
<evidence type="ECO:0000313" key="2">
    <source>
        <dbReference type="EMBL" id="KTW26868.1"/>
    </source>
</evidence>
<dbReference type="Pfam" id="PF05327">
    <property type="entry name" value="RRN3"/>
    <property type="match status" value="1"/>
</dbReference>
<dbReference type="eggNOG" id="KOG2434">
    <property type="taxonomic scope" value="Eukaryota"/>
</dbReference>
<name>A0A0W4ZEQ6_PNEJ7</name>
<dbReference type="GO" id="GO:0001042">
    <property type="term" value="F:RNA polymerase I core binding"/>
    <property type="evidence" value="ECO:0007669"/>
    <property type="project" value="TreeGrafter"/>
</dbReference>
<sequence>MVSVIAPPFASTQQILSSSETASLEKREVYEQCISSTGGRFREMSFSQDSESTQNTVHTYIVNALETRGKGHGTPYEDLRRQFSCDPMSEGAPSSVQLKLLLLSLIHVASKLDSKHHDLIKDVLKTYWVKRDDEFVSVYIQFLGTIASAHSGYIPLIIQMLVQSITLDLDSEESFSEILITTNLIYDRIHLALKYILDLVPVSYTFLFSILVTEFPHKSYKTSHQVTYLKNLLRILEYAPVVSGQVLALIIDKIIQIDVEIQIELDDLDEEVDEVVGIMTNETGSNHQDKFSSFCEDDNINTENDDNDEPKDLSENQFYYQAIEHIRDMVNKLDCMLTALFDYLATIFTQSKESDCKSESLMDITFEHLLHAFDSVILHTFRSRYTQFVLFWASQTNEKYINMFLGLVLERTLDISRSPVSRSISCAYVASFVARATHLSRDMARNTVNTLCRWMNLFLDDWENTDDSSNIFLKKFGTFYSVVQSILYIFCFRWRDLANDDPQEHSSPWLKSLFVLQRAIASRLNPLMVLSLTVLPISFPSSPQSRTSLVSSIATQWLSKTSVLQTSTRHSISLSTAPILSLYVSKTIFPSIRTILSSAATSSTPSTTSGSLPRPPTAFPTMPRPTLVQTFHSKQRLCSLCFRVFPCIFPVLCPHLPSLLSSSPVRSLT</sequence>
<reference evidence="3" key="1">
    <citation type="journal article" date="2016" name="Nat. Commun.">
        <title>Genome analysis of three Pneumocystis species reveals adaptation mechanisms to life exclusively in mammalian hosts.</title>
        <authorList>
            <person name="Ma L."/>
            <person name="Chen Z."/>
            <person name="Huang D.W."/>
            <person name="Kutty G."/>
            <person name="Ishihara M."/>
            <person name="Wang H."/>
            <person name="Abouelleil A."/>
            <person name="Bishop L."/>
            <person name="Davey E."/>
            <person name="Deng R."/>
            <person name="Deng X."/>
            <person name="Fan L."/>
            <person name="Fantoni G."/>
            <person name="Fitzgerald M."/>
            <person name="Gogineni E."/>
            <person name="Goldberg J.M."/>
            <person name="Handley G."/>
            <person name="Hu X."/>
            <person name="Huber C."/>
            <person name="Jiao X."/>
            <person name="Jones K."/>
            <person name="Levin J.Z."/>
            <person name="Liu Y."/>
            <person name="Macdonald P."/>
            <person name="Melnikov A."/>
            <person name="Raley C."/>
            <person name="Sassi M."/>
            <person name="Sherman B.T."/>
            <person name="Song X."/>
            <person name="Sykes S."/>
            <person name="Tran B."/>
            <person name="Walsh L."/>
            <person name="Xia Y."/>
            <person name="Yang J."/>
            <person name="Young S."/>
            <person name="Zeng Q."/>
            <person name="Zheng X."/>
            <person name="Stephens R."/>
            <person name="Nusbaum C."/>
            <person name="Birren B.W."/>
            <person name="Azadi P."/>
            <person name="Lempicki R.A."/>
            <person name="Cuomo C.A."/>
            <person name="Kovacs J.A."/>
        </authorList>
    </citation>
    <scope>NUCLEOTIDE SEQUENCE [LARGE SCALE GENOMIC DNA]</scope>
    <source>
        <strain evidence="3">RU7</strain>
    </source>
</reference>
<dbReference type="PANTHER" id="PTHR12790">
    <property type="entry name" value="TRANSCRIPTION INITIATION FACTOR IA RRN3"/>
    <property type="match status" value="1"/>
</dbReference>
<dbReference type="RefSeq" id="XP_018228199.1">
    <property type="nucleotide sequence ID" value="XM_018375593.1"/>
</dbReference>
<dbReference type="GeneID" id="28941848"/>
<evidence type="ECO:0000313" key="3">
    <source>
        <dbReference type="Proteomes" id="UP000053447"/>
    </source>
</evidence>
<dbReference type="EMBL" id="LFWA01000016">
    <property type="protein sequence ID" value="KTW26868.1"/>
    <property type="molecule type" value="Genomic_DNA"/>
</dbReference>
<dbReference type="STRING" id="1408657.A0A0W4ZEQ6"/>
<comment type="similarity">
    <text evidence="1">Belongs to the RRN3 family.</text>
</comment>
<dbReference type="PANTHER" id="PTHR12790:SF0">
    <property type="entry name" value="RNA POLYMERASE I-SPECIFIC TRANSCRIPTION INITIATION FACTOR RRN3-RELATED"/>
    <property type="match status" value="1"/>
</dbReference>
<dbReference type="AlphaFoldDB" id="A0A0W4ZEQ6"/>
<dbReference type="OrthoDB" id="26970at2759"/>
<organism evidence="2 3">
    <name type="scientific">Pneumocystis jirovecii (strain RU7)</name>
    <name type="common">Human pneumocystis pneumonia agent</name>
    <dbReference type="NCBI Taxonomy" id="1408657"/>
    <lineage>
        <taxon>Eukaryota</taxon>
        <taxon>Fungi</taxon>
        <taxon>Dikarya</taxon>
        <taxon>Ascomycota</taxon>
        <taxon>Taphrinomycotina</taxon>
        <taxon>Pneumocystomycetes</taxon>
        <taxon>Pneumocystaceae</taxon>
        <taxon>Pneumocystis</taxon>
    </lineage>
</organism>
<gene>
    <name evidence="2" type="ORF">T551_03330</name>
</gene>
<accession>A0A0W4ZEQ6</accession>
<comment type="caution">
    <text evidence="2">The sequence shown here is derived from an EMBL/GenBank/DDBJ whole genome shotgun (WGS) entry which is preliminary data.</text>
</comment>
<evidence type="ECO:0000256" key="1">
    <source>
        <dbReference type="ARBA" id="ARBA00010098"/>
    </source>
</evidence>
<keyword evidence="3" id="KW-1185">Reference proteome</keyword>
<protein>
    <recommendedName>
        <fullName evidence="4">RNA polymerase I-specific transcription initiation factor RRN3</fullName>
    </recommendedName>
</protein>
<dbReference type="GO" id="GO:0001181">
    <property type="term" value="F:RNA polymerase I general transcription initiation factor activity"/>
    <property type="evidence" value="ECO:0007669"/>
    <property type="project" value="InterPro"/>
</dbReference>
<dbReference type="VEuPathDB" id="FungiDB:T551_03330"/>
<dbReference type="Proteomes" id="UP000053447">
    <property type="component" value="Unassembled WGS sequence"/>
</dbReference>
<dbReference type="GO" id="GO:0006361">
    <property type="term" value="P:transcription initiation at RNA polymerase I promoter"/>
    <property type="evidence" value="ECO:0007669"/>
    <property type="project" value="InterPro"/>
</dbReference>
<dbReference type="GO" id="GO:0005634">
    <property type="term" value="C:nucleus"/>
    <property type="evidence" value="ECO:0007669"/>
    <property type="project" value="TreeGrafter"/>
</dbReference>
<evidence type="ECO:0008006" key="4">
    <source>
        <dbReference type="Google" id="ProtNLM"/>
    </source>
</evidence>